<evidence type="ECO:0000313" key="1">
    <source>
        <dbReference type="EMBL" id="KAG5541395.1"/>
    </source>
</evidence>
<accession>A0AAV6JPZ2</accession>
<dbReference type="EMBL" id="JACTNZ010000007">
    <property type="protein sequence ID" value="KAG5541395.1"/>
    <property type="molecule type" value="Genomic_DNA"/>
</dbReference>
<proteinExistence type="predicted"/>
<organism evidence="1 2">
    <name type="scientific">Rhododendron griersonianum</name>
    <dbReference type="NCBI Taxonomy" id="479676"/>
    <lineage>
        <taxon>Eukaryota</taxon>
        <taxon>Viridiplantae</taxon>
        <taxon>Streptophyta</taxon>
        <taxon>Embryophyta</taxon>
        <taxon>Tracheophyta</taxon>
        <taxon>Spermatophyta</taxon>
        <taxon>Magnoliopsida</taxon>
        <taxon>eudicotyledons</taxon>
        <taxon>Gunneridae</taxon>
        <taxon>Pentapetalae</taxon>
        <taxon>asterids</taxon>
        <taxon>Ericales</taxon>
        <taxon>Ericaceae</taxon>
        <taxon>Ericoideae</taxon>
        <taxon>Rhodoreae</taxon>
        <taxon>Rhododendron</taxon>
    </lineage>
</organism>
<dbReference type="Proteomes" id="UP000823749">
    <property type="component" value="Chromosome 7"/>
</dbReference>
<evidence type="ECO:0000313" key="2">
    <source>
        <dbReference type="Proteomes" id="UP000823749"/>
    </source>
</evidence>
<name>A0AAV6JPZ2_9ERIC</name>
<keyword evidence="2" id="KW-1185">Reference proteome</keyword>
<sequence length="96" mass="11215">MNPDRLEEHDEELLMTNPPPTTIVEYRKALRRRDMYIAKQKVMLASLRKKSMRLRCTKELHKLNIVQSSLIDMIMDLENRTEGLRASPNSSKASKC</sequence>
<reference evidence="1" key="1">
    <citation type="submission" date="2020-08" db="EMBL/GenBank/DDBJ databases">
        <title>Plant Genome Project.</title>
        <authorList>
            <person name="Zhang R.-G."/>
        </authorList>
    </citation>
    <scope>NUCLEOTIDE SEQUENCE</scope>
    <source>
        <strain evidence="1">WSP0</strain>
        <tissue evidence="1">Leaf</tissue>
    </source>
</reference>
<protein>
    <submittedName>
        <fullName evidence="1">Uncharacterized protein</fullName>
    </submittedName>
</protein>
<gene>
    <name evidence="1" type="ORF">RHGRI_021284</name>
</gene>
<comment type="caution">
    <text evidence="1">The sequence shown here is derived from an EMBL/GenBank/DDBJ whole genome shotgun (WGS) entry which is preliminary data.</text>
</comment>
<dbReference type="AlphaFoldDB" id="A0AAV6JPZ2"/>